<dbReference type="InterPro" id="IPR000150">
    <property type="entry name" value="Cof"/>
</dbReference>
<dbReference type="PANTHER" id="PTHR10000">
    <property type="entry name" value="PHOSPHOSERINE PHOSPHATASE"/>
    <property type="match status" value="1"/>
</dbReference>
<gene>
    <name evidence="1" type="ORF">CK510_30260</name>
</gene>
<dbReference type="GO" id="GO:0000287">
    <property type="term" value="F:magnesium ion binding"/>
    <property type="evidence" value="ECO:0007669"/>
    <property type="project" value="TreeGrafter"/>
</dbReference>
<dbReference type="PROSITE" id="PS01229">
    <property type="entry name" value="COF_2"/>
    <property type="match status" value="1"/>
</dbReference>
<accession>A0A2A2T9T2</accession>
<sequence length="291" mass="32282">MQEASITNLEQLENGQTSTNDIKLLVVDIDGTIAGHSNRISKTVTRAIAQAQSQGIQVAIATGRMYRSALRFHQEIASTLPLIAYQGAWIQEPTTNKVHRHLTVKRETAQQLLDYFEQPELKDLLSVHFYINDELYVRELTRESKIYAKRSNINAIAVGDLRDTLDNEPTKVLALCDDVDVINQLLGNLRRQYTPAELYLTTSVATFFEATNPFVNKGTAVRYLAEEMLGLQPANVMTIGDNFNDLEMLQYAGIGVAMGDAPDGVKAIAQWIAPNVEQNGVAAAIEKFLLS</sequence>
<dbReference type="PANTHER" id="PTHR10000:SF8">
    <property type="entry name" value="HAD SUPERFAMILY HYDROLASE-LIKE, TYPE 3"/>
    <property type="match status" value="1"/>
</dbReference>
<name>A0A2A2T9T2_9CYAN</name>
<dbReference type="EMBL" id="NTFS01000726">
    <property type="protein sequence ID" value="PAX45722.1"/>
    <property type="molecule type" value="Genomic_DNA"/>
</dbReference>
<dbReference type="Gene3D" id="3.30.1240.10">
    <property type="match status" value="1"/>
</dbReference>
<dbReference type="AlphaFoldDB" id="A0A2A2T9T2"/>
<dbReference type="GO" id="GO:0016791">
    <property type="term" value="F:phosphatase activity"/>
    <property type="evidence" value="ECO:0007669"/>
    <property type="project" value="TreeGrafter"/>
</dbReference>
<dbReference type="InterPro" id="IPR023214">
    <property type="entry name" value="HAD_sf"/>
</dbReference>
<dbReference type="Gene3D" id="3.40.50.1000">
    <property type="entry name" value="HAD superfamily/HAD-like"/>
    <property type="match status" value="1"/>
</dbReference>
<dbReference type="SFLD" id="SFLDG01140">
    <property type="entry name" value="C2.B:_Phosphomannomutase_and_P"/>
    <property type="match status" value="1"/>
</dbReference>
<dbReference type="RefSeq" id="WP_095725104.1">
    <property type="nucleotide sequence ID" value="NZ_NTFS01000726.1"/>
</dbReference>
<evidence type="ECO:0000313" key="1">
    <source>
        <dbReference type="EMBL" id="PAX45722.1"/>
    </source>
</evidence>
<protein>
    <submittedName>
        <fullName evidence="1">Hydrolase</fullName>
    </submittedName>
</protein>
<dbReference type="CDD" id="cd07516">
    <property type="entry name" value="HAD_Pase"/>
    <property type="match status" value="1"/>
</dbReference>
<dbReference type="InterPro" id="IPR006379">
    <property type="entry name" value="HAD-SF_hydro_IIB"/>
</dbReference>
<dbReference type="GO" id="GO:0005829">
    <property type="term" value="C:cytosol"/>
    <property type="evidence" value="ECO:0007669"/>
    <property type="project" value="TreeGrafter"/>
</dbReference>
<keyword evidence="1" id="KW-0378">Hydrolase</keyword>
<evidence type="ECO:0000313" key="2">
    <source>
        <dbReference type="Proteomes" id="UP000218238"/>
    </source>
</evidence>
<dbReference type="SFLD" id="SFLDS00003">
    <property type="entry name" value="Haloacid_Dehalogenase"/>
    <property type="match status" value="1"/>
</dbReference>
<dbReference type="NCBIfam" id="TIGR01484">
    <property type="entry name" value="HAD-SF-IIB"/>
    <property type="match status" value="1"/>
</dbReference>
<comment type="caution">
    <text evidence="1">The sequence shown here is derived from an EMBL/GenBank/DDBJ whole genome shotgun (WGS) entry which is preliminary data.</text>
</comment>
<dbReference type="Proteomes" id="UP000218238">
    <property type="component" value="Unassembled WGS sequence"/>
</dbReference>
<dbReference type="OrthoDB" id="9781413at2"/>
<dbReference type="NCBIfam" id="TIGR00099">
    <property type="entry name" value="Cof-subfamily"/>
    <property type="match status" value="1"/>
</dbReference>
<reference evidence="1 2" key="1">
    <citation type="submission" date="2017-08" db="EMBL/GenBank/DDBJ databases">
        <title>Draft genome sequence of filamentous cyanobacterium Calothrix elsteri CCALA 953.</title>
        <authorList>
            <person name="Gagunashvili A.N."/>
            <person name="Elster J."/>
            <person name="Andresson O.S."/>
        </authorList>
    </citation>
    <scope>NUCLEOTIDE SEQUENCE [LARGE SCALE GENOMIC DNA]</scope>
    <source>
        <strain evidence="1 2">CCALA 953</strain>
    </source>
</reference>
<keyword evidence="2" id="KW-1185">Reference proteome</keyword>
<dbReference type="SUPFAM" id="SSF56784">
    <property type="entry name" value="HAD-like"/>
    <property type="match status" value="1"/>
</dbReference>
<dbReference type="InterPro" id="IPR036412">
    <property type="entry name" value="HAD-like_sf"/>
</dbReference>
<dbReference type="Pfam" id="PF08282">
    <property type="entry name" value="Hydrolase_3"/>
    <property type="match status" value="1"/>
</dbReference>
<organism evidence="1 2">
    <name type="scientific">Brunnivagina elsteri CCALA 953</name>
    <dbReference type="NCBI Taxonomy" id="987040"/>
    <lineage>
        <taxon>Bacteria</taxon>
        <taxon>Bacillati</taxon>
        <taxon>Cyanobacteriota</taxon>
        <taxon>Cyanophyceae</taxon>
        <taxon>Nostocales</taxon>
        <taxon>Calotrichaceae</taxon>
        <taxon>Brunnivagina</taxon>
    </lineage>
</organism>
<proteinExistence type="predicted"/>